<evidence type="ECO:0000313" key="2">
    <source>
        <dbReference type="EMBL" id="AOY79181.1"/>
    </source>
</evidence>
<sequence length="166" mass="17928">MAVNYLTSGGIEILPKLFLDISQYIVFCEAELVRITVRYAIKKTDKIIMKKVASLFVSLLLVCFTLVGAASPANAYAGFSHSGATGTGPRVDFGVNGDPTRYMIVGAYDNINNIDTKNRPLKIHSTSNNPITIHITELPDASTAPASADLKTLVIDNNTGKLYIGY</sequence>
<keyword evidence="1" id="KW-0812">Transmembrane</keyword>
<dbReference type="AlphaFoldDB" id="A0A1D9FV22"/>
<gene>
    <name evidence="2" type="ORF">BJP36_03880</name>
</gene>
<accession>A0A1D9FV22</accession>
<evidence type="ECO:0000313" key="3">
    <source>
        <dbReference type="Proteomes" id="UP000176944"/>
    </source>
</evidence>
<name>A0A1D9FV22_MOOP1</name>
<reference evidence="3" key="1">
    <citation type="submission" date="2016-10" db="EMBL/GenBank/DDBJ databases">
        <title>Comparative genomics uncovers the prolific and rare metabolic potential of the cyanobacterial genus Moorea.</title>
        <authorList>
            <person name="Leao T."/>
            <person name="Castelao G."/>
            <person name="Korobeynikov A."/>
            <person name="Monroe E.A."/>
            <person name="Podell S."/>
            <person name="Glukhov E."/>
            <person name="Allen E."/>
            <person name="Gerwick W.H."/>
            <person name="Gerwick L."/>
        </authorList>
    </citation>
    <scope>NUCLEOTIDE SEQUENCE [LARGE SCALE GENOMIC DNA]</scope>
    <source>
        <strain evidence="3">JHB</strain>
    </source>
</reference>
<organism evidence="2 3">
    <name type="scientific">Moorena producens (strain JHB)</name>
    <dbReference type="NCBI Taxonomy" id="1454205"/>
    <lineage>
        <taxon>Bacteria</taxon>
        <taxon>Bacillati</taxon>
        <taxon>Cyanobacteriota</taxon>
        <taxon>Cyanophyceae</taxon>
        <taxon>Coleofasciculales</taxon>
        <taxon>Coleofasciculaceae</taxon>
        <taxon>Moorena</taxon>
    </lineage>
</organism>
<protein>
    <submittedName>
        <fullName evidence="2">Uncharacterized protein</fullName>
    </submittedName>
</protein>
<feature type="transmembrane region" description="Helical" evidence="1">
    <location>
        <begin position="52"/>
        <end position="70"/>
    </location>
</feature>
<keyword evidence="1" id="KW-0472">Membrane</keyword>
<dbReference type="EMBL" id="CP017708">
    <property type="protein sequence ID" value="AOY79181.1"/>
    <property type="molecule type" value="Genomic_DNA"/>
</dbReference>
<dbReference type="Proteomes" id="UP000176944">
    <property type="component" value="Chromosome"/>
</dbReference>
<evidence type="ECO:0000256" key="1">
    <source>
        <dbReference type="SAM" id="Phobius"/>
    </source>
</evidence>
<keyword evidence="1" id="KW-1133">Transmembrane helix</keyword>
<proteinExistence type="predicted"/>